<dbReference type="OrthoDB" id="10265862at2759"/>
<dbReference type="PANTHER" id="PTHR21092:SF0">
    <property type="entry name" value="NICASTRIN"/>
    <property type="match status" value="1"/>
</dbReference>
<keyword evidence="6" id="KW-0914">Notch signaling pathway</keyword>
<evidence type="ECO:0000256" key="6">
    <source>
        <dbReference type="ARBA" id="ARBA00022976"/>
    </source>
</evidence>
<reference evidence="13 14" key="1">
    <citation type="journal article" date="2021" name="bioRxiv">
        <title>The Gossypium anomalum genome as a resource for cotton improvement and evolutionary analysis of hybrid incompatibility.</title>
        <authorList>
            <person name="Grover C.E."/>
            <person name="Yuan D."/>
            <person name="Arick M.A."/>
            <person name="Miller E.R."/>
            <person name="Hu G."/>
            <person name="Peterson D.G."/>
            <person name="Wendel J.F."/>
            <person name="Udall J.A."/>
        </authorList>
    </citation>
    <scope>NUCLEOTIDE SEQUENCE [LARGE SCALE GENOMIC DNA]</scope>
    <source>
        <strain evidence="13">JFW-Udall</strain>
        <tissue evidence="13">Leaf</tissue>
    </source>
</reference>
<keyword evidence="14" id="KW-1185">Reference proteome</keyword>
<evidence type="ECO:0000256" key="4">
    <source>
        <dbReference type="ARBA" id="ARBA00022692"/>
    </source>
</evidence>
<dbReference type="PANTHER" id="PTHR21092">
    <property type="entry name" value="NICASTRIN"/>
    <property type="match status" value="1"/>
</dbReference>
<comment type="caution">
    <text evidence="13">The sequence shown here is derived from an EMBL/GenBank/DDBJ whole genome shotgun (WGS) entry which is preliminary data.</text>
</comment>
<dbReference type="GO" id="GO:0016485">
    <property type="term" value="P:protein processing"/>
    <property type="evidence" value="ECO:0007669"/>
    <property type="project" value="InterPro"/>
</dbReference>
<evidence type="ECO:0000256" key="11">
    <source>
        <dbReference type="SAM" id="Phobius"/>
    </source>
</evidence>
<organism evidence="13 14">
    <name type="scientific">Gossypium anomalum</name>
    <dbReference type="NCBI Taxonomy" id="47600"/>
    <lineage>
        <taxon>Eukaryota</taxon>
        <taxon>Viridiplantae</taxon>
        <taxon>Streptophyta</taxon>
        <taxon>Embryophyta</taxon>
        <taxon>Tracheophyta</taxon>
        <taxon>Spermatophyta</taxon>
        <taxon>Magnoliopsida</taxon>
        <taxon>eudicotyledons</taxon>
        <taxon>Gunneridae</taxon>
        <taxon>Pentapetalae</taxon>
        <taxon>rosids</taxon>
        <taxon>malvids</taxon>
        <taxon>Malvales</taxon>
        <taxon>Malvaceae</taxon>
        <taxon>Malvoideae</taxon>
        <taxon>Gossypium</taxon>
    </lineage>
</organism>
<keyword evidence="9" id="KW-0325">Glycoprotein</keyword>
<feature type="transmembrane region" description="Helical" evidence="11">
    <location>
        <begin position="39"/>
        <end position="63"/>
    </location>
</feature>
<keyword evidence="7 11" id="KW-1133">Transmembrane helix</keyword>
<evidence type="ECO:0000256" key="9">
    <source>
        <dbReference type="ARBA" id="ARBA00023180"/>
    </source>
</evidence>
<proteinExistence type="inferred from homology"/>
<dbReference type="InterPro" id="IPR041084">
    <property type="entry name" value="Ncstrn_small"/>
</dbReference>
<feature type="transmembrane region" description="Helical" evidence="11">
    <location>
        <begin position="687"/>
        <end position="710"/>
    </location>
</feature>
<keyword evidence="5" id="KW-0732">Signal</keyword>
<evidence type="ECO:0000313" key="14">
    <source>
        <dbReference type="Proteomes" id="UP000701853"/>
    </source>
</evidence>
<evidence type="ECO:0000256" key="5">
    <source>
        <dbReference type="ARBA" id="ARBA00022729"/>
    </source>
</evidence>
<dbReference type="GO" id="GO:0007219">
    <property type="term" value="P:Notch signaling pathway"/>
    <property type="evidence" value="ECO:0007669"/>
    <property type="project" value="UniProtKB-KW"/>
</dbReference>
<accession>A0A8J5Z3C3</accession>
<evidence type="ECO:0000313" key="13">
    <source>
        <dbReference type="EMBL" id="KAG8493378.1"/>
    </source>
</evidence>
<evidence type="ECO:0000259" key="12">
    <source>
        <dbReference type="Pfam" id="PF18266"/>
    </source>
</evidence>
<dbReference type="AlphaFoldDB" id="A0A8J5Z3C3"/>
<dbReference type="Proteomes" id="UP000701853">
    <property type="component" value="Chromosome 5"/>
</dbReference>
<dbReference type="FunFam" id="3.40.630.10:FF:000075">
    <property type="entry name" value="Nicastrin"/>
    <property type="match status" value="1"/>
</dbReference>
<evidence type="ECO:0000256" key="10">
    <source>
        <dbReference type="SAM" id="MobiDB-lite"/>
    </source>
</evidence>
<dbReference type="Gene3D" id="3.40.630.10">
    <property type="entry name" value="Zn peptidases"/>
    <property type="match status" value="1"/>
</dbReference>
<keyword evidence="8 11" id="KW-0472">Membrane</keyword>
<feature type="region of interest" description="Disordered" evidence="10">
    <location>
        <begin position="1"/>
        <end position="24"/>
    </location>
</feature>
<comment type="subcellular location">
    <subcellularLocation>
        <location evidence="1">Membrane</location>
        <topology evidence="1">Single-pass type I membrane protein</topology>
    </subcellularLocation>
</comment>
<comment type="similarity">
    <text evidence="2">Belongs to the nicastrin family.</text>
</comment>
<evidence type="ECO:0000256" key="7">
    <source>
        <dbReference type="ARBA" id="ARBA00022989"/>
    </source>
</evidence>
<evidence type="ECO:0000256" key="1">
    <source>
        <dbReference type="ARBA" id="ARBA00004479"/>
    </source>
</evidence>
<dbReference type="SUPFAM" id="SSF53187">
    <property type="entry name" value="Zn-dependent exopeptidases"/>
    <property type="match status" value="1"/>
</dbReference>
<feature type="domain" description="Nicastrin small lobe" evidence="12">
    <location>
        <begin position="96"/>
        <end position="253"/>
    </location>
</feature>
<sequence>MDRRLTASGKLGERENGSHGEVGNSDGFRSIEDCIQNDLGFLIYVQFSVMALKIVFLILLFSFRFSLSLSGSGQTNSMESVPDLQKSMYMVVDGYPCVRLVNLSGEIGCSNPGRDKVVAPIIKYKNNNELGQPSAILLSMDDVQGFFSRISNDSSFASNVAGVLVESRVEIQHKPKGFSPARKFPQAEFAPYHNTTYEWNPIGSGIMWKSYNFPVFLLSESSTSTLQEIAMKNEKTEKAYTTNVAEFDVVMQTTKVGTHDSESCLKEETCLPLGGYSVWSAVPPINNSSSNQSKPIILTVASMDAASFFRDKSLGADSPISGVISLLAAVDALSHVDGLDNLNKQLVFLVFTGEAWGYLGSRRFLLELDQQSDAVRGLNSSLIQLVMEIGSTGKGFSQGNKTFFAHTQVSSDTIEALDALKLAQESLKSEGVTVSNASSSNPGIPPSSLMAFLRKNSSTSGIVLEDFDTLFANKFYHSHLDDSANINSSAIVAAASLVARTLYVLASDKKDSTSSALSSINANASLVEELIGCLLDCDPGLSCELVSSYITSVDTCPSHYVGVVLGDPSSTPSPNQVDDISRFVWNFLADRTSTPKGNTTVCSKDCGNNGGVCIRAETDGKGICVNSTTRYVPAYSTRLKLDSGTWKVLPPNSSDPMGMLDPVWTESNWNTIGLRVYTVQEAAYDRLVLLGGISVTVLAYLAIVLTRAYITKALKQD</sequence>
<feature type="compositionally biased region" description="Basic and acidic residues" evidence="10">
    <location>
        <begin position="1"/>
        <end position="18"/>
    </location>
</feature>
<dbReference type="GO" id="GO:0005886">
    <property type="term" value="C:plasma membrane"/>
    <property type="evidence" value="ECO:0007669"/>
    <property type="project" value="UniProtKB-ARBA"/>
</dbReference>
<evidence type="ECO:0000256" key="2">
    <source>
        <dbReference type="ARBA" id="ARBA00007717"/>
    </source>
</evidence>
<name>A0A8J5Z3C3_9ROSI</name>
<dbReference type="EMBL" id="JAHUZN010000005">
    <property type="protein sequence ID" value="KAG8493378.1"/>
    <property type="molecule type" value="Genomic_DNA"/>
</dbReference>
<keyword evidence="4 11" id="KW-0812">Transmembrane</keyword>
<dbReference type="CDD" id="cd03881">
    <property type="entry name" value="M28_Nicastrin"/>
    <property type="match status" value="1"/>
</dbReference>
<dbReference type="Pfam" id="PF18266">
    <property type="entry name" value="Ncstrn_small"/>
    <property type="match status" value="1"/>
</dbReference>
<protein>
    <recommendedName>
        <fullName evidence="3">Nicastrin</fullName>
    </recommendedName>
</protein>
<evidence type="ECO:0000256" key="8">
    <source>
        <dbReference type="ARBA" id="ARBA00023136"/>
    </source>
</evidence>
<dbReference type="InterPro" id="IPR008710">
    <property type="entry name" value="Nicastrin"/>
</dbReference>
<gene>
    <name evidence="13" type="ORF">CXB51_010819</name>
</gene>
<dbReference type="Pfam" id="PF05450">
    <property type="entry name" value="Nicastrin"/>
    <property type="match status" value="1"/>
</dbReference>
<evidence type="ECO:0000256" key="3">
    <source>
        <dbReference type="ARBA" id="ARBA00015303"/>
    </source>
</evidence>